<comment type="cofactor">
    <cofactor evidence="9">
        <name>Mg(2+)</name>
        <dbReference type="ChEBI" id="CHEBI:18420"/>
    </cofactor>
    <text evidence="9">Binds 1 Mg(2+) ion per subunit.</text>
</comment>
<keyword evidence="3 9" id="KW-0240">DNA-directed RNA polymerase</keyword>
<dbReference type="InterPro" id="IPR045867">
    <property type="entry name" value="DNA-dir_RpoC_beta_prime"/>
</dbReference>
<dbReference type="InterPro" id="IPR044893">
    <property type="entry name" value="RNA_pol_Rpb1_clamp_domain"/>
</dbReference>
<comment type="cofactor">
    <cofactor evidence="9">
        <name>Zn(2+)</name>
        <dbReference type="ChEBI" id="CHEBI:29105"/>
    </cofactor>
    <text evidence="9">Binds 2 Zn(2+) ions per subunit.</text>
</comment>
<dbReference type="RefSeq" id="WP_343956711.1">
    <property type="nucleotide sequence ID" value="NZ_BAAAMN010000017.1"/>
</dbReference>
<comment type="catalytic activity">
    <reaction evidence="8 9 10">
        <text>RNA(n) + a ribonucleoside 5'-triphosphate = RNA(n+1) + diphosphate</text>
        <dbReference type="Rhea" id="RHEA:21248"/>
        <dbReference type="Rhea" id="RHEA-COMP:14527"/>
        <dbReference type="Rhea" id="RHEA-COMP:17342"/>
        <dbReference type="ChEBI" id="CHEBI:33019"/>
        <dbReference type="ChEBI" id="CHEBI:61557"/>
        <dbReference type="ChEBI" id="CHEBI:140395"/>
        <dbReference type="EC" id="2.7.7.6"/>
    </reaction>
</comment>
<comment type="caution">
    <text evidence="13">The sequence shown here is derived from an EMBL/GenBank/DDBJ whole genome shotgun (WGS) entry which is preliminary data.</text>
</comment>
<organism evidence="13 14">
    <name type="scientific">Yaniella flava</name>
    <dbReference type="NCBI Taxonomy" id="287930"/>
    <lineage>
        <taxon>Bacteria</taxon>
        <taxon>Bacillati</taxon>
        <taxon>Actinomycetota</taxon>
        <taxon>Actinomycetes</taxon>
        <taxon>Micrococcales</taxon>
        <taxon>Micrococcaceae</taxon>
        <taxon>Yaniella</taxon>
    </lineage>
</organism>
<dbReference type="InterPro" id="IPR007083">
    <property type="entry name" value="RNA_pol_Rpb1_4"/>
</dbReference>
<accession>A0ABP5FWH5</accession>
<dbReference type="Pfam" id="PF00623">
    <property type="entry name" value="RNA_pol_Rpb1_2"/>
    <property type="match status" value="2"/>
</dbReference>
<dbReference type="Pfam" id="PF04983">
    <property type="entry name" value="RNA_pol_Rpb1_3"/>
    <property type="match status" value="1"/>
</dbReference>
<keyword evidence="9" id="KW-0460">Magnesium</keyword>
<dbReference type="GO" id="GO:0000428">
    <property type="term" value="C:DNA-directed RNA polymerase complex"/>
    <property type="evidence" value="ECO:0007669"/>
    <property type="project" value="UniProtKB-KW"/>
</dbReference>
<dbReference type="Gene3D" id="4.10.860.120">
    <property type="entry name" value="RNA polymerase II, clamp domain"/>
    <property type="match status" value="1"/>
</dbReference>
<dbReference type="InterPro" id="IPR007080">
    <property type="entry name" value="RNA_pol_Rpb1_1"/>
</dbReference>
<feature type="binding site" evidence="9">
    <location>
        <position position="964"/>
    </location>
    <ligand>
        <name>Zn(2+)</name>
        <dbReference type="ChEBI" id="CHEBI:29105"/>
        <label>2</label>
    </ligand>
</feature>
<feature type="binding site" evidence="9">
    <location>
        <position position="62"/>
    </location>
    <ligand>
        <name>Zn(2+)</name>
        <dbReference type="ChEBI" id="CHEBI:29105"/>
        <label>1</label>
    </ligand>
</feature>
<feature type="compositionally biased region" description="Basic and acidic residues" evidence="11">
    <location>
        <begin position="184"/>
        <end position="201"/>
    </location>
</feature>
<evidence type="ECO:0000256" key="7">
    <source>
        <dbReference type="ARBA" id="ARBA00023163"/>
    </source>
</evidence>
<dbReference type="InterPro" id="IPR007081">
    <property type="entry name" value="RNA_pol_Rpb1_5"/>
</dbReference>
<feature type="region of interest" description="Disordered" evidence="11">
    <location>
        <begin position="184"/>
        <end position="211"/>
    </location>
</feature>
<feature type="binding site" evidence="9">
    <location>
        <position position="60"/>
    </location>
    <ligand>
        <name>Zn(2+)</name>
        <dbReference type="ChEBI" id="CHEBI:29105"/>
        <label>1</label>
    </ligand>
</feature>
<evidence type="ECO:0000256" key="6">
    <source>
        <dbReference type="ARBA" id="ARBA00022723"/>
    </source>
</evidence>
<dbReference type="NCBIfam" id="TIGR02386">
    <property type="entry name" value="rpoC_TIGR"/>
    <property type="match status" value="1"/>
</dbReference>
<dbReference type="HAMAP" id="MF_01322">
    <property type="entry name" value="RNApol_bact_RpoC"/>
    <property type="match status" value="1"/>
</dbReference>
<dbReference type="SUPFAM" id="SSF64484">
    <property type="entry name" value="beta and beta-prime subunits of DNA dependent RNA-polymerase"/>
    <property type="match status" value="1"/>
</dbReference>
<dbReference type="InterPro" id="IPR042102">
    <property type="entry name" value="RNA_pol_Rpb1_3_sf"/>
</dbReference>
<evidence type="ECO:0000313" key="13">
    <source>
        <dbReference type="EMBL" id="GAA2033158.1"/>
    </source>
</evidence>
<dbReference type="PANTHER" id="PTHR19376:SF54">
    <property type="entry name" value="DNA-DIRECTED RNA POLYMERASE SUBUNIT BETA"/>
    <property type="match status" value="1"/>
</dbReference>
<dbReference type="InterPro" id="IPR038120">
    <property type="entry name" value="Rpb1_funnel_sf"/>
</dbReference>
<sequence>MSTENSFGLMRIGLATADQIRNWSYGEVKKPETINYRTLKPEKDGLFCERIFGPTRDWECYCGKYKRVRYKGIICERCGVEVTRSKVRRDRLGHIELAAPVTHIWYFKGVPSRLGYLLDLAPKDLEKIIYFAAYMITSVDEEARHADLPNLQAEHDQEVNFLKKQLDSDIAAVSRELEEELSELEKSGAKAAEREKAKSLAEKTMGQIRKRSEAEISQMEDVWERFKNLKVGDLEGEEQVFRSMRDKYGEYFEGSMGAESIQRRLQTFDLHGEAEKLHEIIQTGRGQRKTRALKRLKVVNAFLTTDNSPEGMVLDAVPIIPPELRPMVQLDGGRFATSDLNDLYRRVINRNSRLKRLLELGAPEIIVNNEKRMLQESVDSLFDNGRRGRAVTGPGNRPLKSISDMLKGKQGRFRQNLLGKRVDYSGRSVIVVGPQLELHQTGLPKQMALELFKPFVMKRLVDLNHAQNIKSAKRMVERTRPQVWDVLEEVITEHPVMLNRAPTLHRLGIQAFEPQLVEGKAIQLHPLVCAAFNADFDGDQMAVHLPLSPEAQAEARVLMLSSNNILKPSDGRAVAVPSQDMVIGLNHMTSVQDDVEGVGNTYATLGEATMAMDAGSLHLNATVTIGVDNFVPSEAQPAPEGWEPGQLANLETTAGRVLFNQLLPADYPWVEMIATKGTLGELVNDLAERYPLVETARTLDNLKDAGFYWGTWSGVTVAISDITSNFDKASIMESYEDQAAKVQVQYETGLIADEERRAELIDIWNNATDEVAAAMQNGMGKQNAINRMVTSGARGNWLQVRQIAGIRGLVANPKGEIIPRPIKSSYREGLSVLEYFSATHGARKGLADTALKTANSGYLTRRLVDVSQDVIVREEDCGTRRGLSVSIAEPNDNGELVLVDDVETSAYSRVLATDVKDADDKVVGYAGEDVGSTKLDELLASGVTDIRVRSVLTCDSRVGTCAKCYGRSMATGKVVDIGEAVGIIAAQSIGEPGTQLTMRTFHTGGVASADDITQGLPRIQELFEARTPKGVAPISEVAGRVTIEEDDKQVRLVLTPDDGSEEMAYPVLRRSRLLVDDGQHVDVGTQLVAGAIDPKQVLRVLGPRAAQKFLVDEVQEVYQSQGVGIHDKHVEVIVRQMLRRITIIDSGESGLLPGELTDRIDFVAANRAAVAEGKRPASGRDELMGITKASLATDSWLSAASFQETTRVLTQAAMEGKGDPLLGLKENVIIGKLIPAGTGLDRYTKVAVEPTDDAKANMFTGAAAFPDFDYPGMDTEIGGDFHAIPLEDYGMGGEFR</sequence>
<dbReference type="NCBIfam" id="NF011498">
    <property type="entry name" value="PRK14906.1"/>
    <property type="match status" value="1"/>
</dbReference>
<feature type="binding site" evidence="9">
    <location>
        <position position="954"/>
    </location>
    <ligand>
        <name>Zn(2+)</name>
        <dbReference type="ChEBI" id="CHEBI:29105"/>
        <label>2</label>
    </ligand>
</feature>
<gene>
    <name evidence="9" type="primary">rpoC</name>
    <name evidence="13" type="ORF">GCM10009720_12040</name>
</gene>
<dbReference type="EMBL" id="BAAAMN010000017">
    <property type="protein sequence ID" value="GAA2033158.1"/>
    <property type="molecule type" value="Genomic_DNA"/>
</dbReference>
<keyword evidence="7 9" id="KW-0804">Transcription</keyword>
<dbReference type="InterPro" id="IPR000722">
    <property type="entry name" value="RNA_pol_asu"/>
</dbReference>
<dbReference type="EC" id="2.7.7.6" evidence="9"/>
<evidence type="ECO:0000256" key="8">
    <source>
        <dbReference type="ARBA" id="ARBA00048552"/>
    </source>
</evidence>
<dbReference type="Gene3D" id="2.40.50.100">
    <property type="match status" value="1"/>
</dbReference>
<dbReference type="CDD" id="cd01609">
    <property type="entry name" value="RNAP_beta'_N"/>
    <property type="match status" value="1"/>
</dbReference>
<evidence type="ECO:0000256" key="10">
    <source>
        <dbReference type="RuleBase" id="RU004279"/>
    </source>
</evidence>
<evidence type="ECO:0000313" key="14">
    <source>
        <dbReference type="Proteomes" id="UP001501461"/>
    </source>
</evidence>
<comment type="similarity">
    <text evidence="2 9 10">Belongs to the RNA polymerase beta' chain family.</text>
</comment>
<feature type="binding site" evidence="9">
    <location>
        <position position="961"/>
    </location>
    <ligand>
        <name>Zn(2+)</name>
        <dbReference type="ChEBI" id="CHEBI:29105"/>
        <label>2</label>
    </ligand>
</feature>
<feature type="binding site" evidence="9">
    <location>
        <position position="877"/>
    </location>
    <ligand>
        <name>Zn(2+)</name>
        <dbReference type="ChEBI" id="CHEBI:29105"/>
        <label>2</label>
    </ligand>
</feature>
<dbReference type="InterPro" id="IPR012754">
    <property type="entry name" value="DNA-dir_RpoC_beta_prime_bact"/>
</dbReference>
<feature type="binding site" evidence="9">
    <location>
        <position position="75"/>
    </location>
    <ligand>
        <name>Zn(2+)</name>
        <dbReference type="ChEBI" id="CHEBI:29105"/>
        <label>1</label>
    </ligand>
</feature>
<feature type="binding site" evidence="9">
    <location>
        <position position="537"/>
    </location>
    <ligand>
        <name>Mg(2+)</name>
        <dbReference type="ChEBI" id="CHEBI:18420"/>
    </ligand>
</feature>
<evidence type="ECO:0000256" key="5">
    <source>
        <dbReference type="ARBA" id="ARBA00022695"/>
    </source>
</evidence>
<dbReference type="SMART" id="SM00663">
    <property type="entry name" value="RPOLA_N"/>
    <property type="match status" value="1"/>
</dbReference>
<dbReference type="Pfam" id="PF05000">
    <property type="entry name" value="RNA_pol_Rpb1_4"/>
    <property type="match status" value="1"/>
</dbReference>
<dbReference type="Gene3D" id="1.10.1790.20">
    <property type="match status" value="1"/>
</dbReference>
<feature type="binding site" evidence="9">
    <location>
        <position position="535"/>
    </location>
    <ligand>
        <name>Mg(2+)</name>
        <dbReference type="ChEBI" id="CHEBI:18420"/>
    </ligand>
</feature>
<proteinExistence type="inferred from homology"/>
<dbReference type="Gene3D" id="1.10.132.30">
    <property type="match status" value="1"/>
</dbReference>
<evidence type="ECO:0000256" key="11">
    <source>
        <dbReference type="SAM" id="MobiDB-lite"/>
    </source>
</evidence>
<keyword evidence="4 9" id="KW-0808">Transferase</keyword>
<feature type="binding site" evidence="9">
    <location>
        <position position="78"/>
    </location>
    <ligand>
        <name>Zn(2+)</name>
        <dbReference type="ChEBI" id="CHEBI:29105"/>
        <label>1</label>
    </ligand>
</feature>
<keyword evidence="14" id="KW-1185">Reference proteome</keyword>
<keyword evidence="5 9" id="KW-0548">Nucleotidyltransferase</keyword>
<feature type="binding site" evidence="9">
    <location>
        <position position="539"/>
    </location>
    <ligand>
        <name>Mg(2+)</name>
        <dbReference type="ChEBI" id="CHEBI:18420"/>
    </ligand>
</feature>
<dbReference type="InterPro" id="IPR007066">
    <property type="entry name" value="RNA_pol_Rpb1_3"/>
</dbReference>
<dbReference type="CDD" id="cd02655">
    <property type="entry name" value="RNAP_beta'_C"/>
    <property type="match status" value="1"/>
</dbReference>
<protein>
    <recommendedName>
        <fullName evidence="9">DNA-directed RNA polymerase subunit beta'</fullName>
        <shortName evidence="9">RNAP subunit beta'</shortName>
        <ecNumber evidence="9">2.7.7.6</ecNumber>
    </recommendedName>
    <alternativeName>
        <fullName evidence="9">RNA polymerase subunit beta'</fullName>
    </alternativeName>
    <alternativeName>
        <fullName evidence="9">Transcriptase subunit beta'</fullName>
    </alternativeName>
</protein>
<comment type="function">
    <text evidence="1 9 10">DNA-dependent RNA polymerase catalyzes the transcription of DNA into RNA using the four ribonucleoside triphosphates as substrates.</text>
</comment>
<evidence type="ECO:0000256" key="2">
    <source>
        <dbReference type="ARBA" id="ARBA00006460"/>
    </source>
</evidence>
<comment type="subunit">
    <text evidence="9">The RNAP catalytic core consists of 2 alpha, 1 beta, 1 beta' and 1 omega subunit. When a sigma factor is associated with the core the holoenzyme is formed, which can initiate transcription.</text>
</comment>
<reference evidence="14" key="1">
    <citation type="journal article" date="2019" name="Int. J. Syst. Evol. Microbiol.">
        <title>The Global Catalogue of Microorganisms (GCM) 10K type strain sequencing project: providing services to taxonomists for standard genome sequencing and annotation.</title>
        <authorList>
            <consortium name="The Broad Institute Genomics Platform"/>
            <consortium name="The Broad Institute Genome Sequencing Center for Infectious Disease"/>
            <person name="Wu L."/>
            <person name="Ma J."/>
        </authorList>
    </citation>
    <scope>NUCLEOTIDE SEQUENCE [LARGE SCALE GENOMIC DNA]</scope>
    <source>
        <strain evidence="14">JCM 13595</strain>
    </source>
</reference>
<evidence type="ECO:0000259" key="12">
    <source>
        <dbReference type="SMART" id="SM00663"/>
    </source>
</evidence>
<dbReference type="Proteomes" id="UP001501461">
    <property type="component" value="Unassembled WGS sequence"/>
</dbReference>
<dbReference type="Pfam" id="PF04998">
    <property type="entry name" value="RNA_pol_Rpb1_5"/>
    <property type="match status" value="1"/>
</dbReference>
<evidence type="ECO:0000256" key="4">
    <source>
        <dbReference type="ARBA" id="ARBA00022679"/>
    </source>
</evidence>
<dbReference type="PANTHER" id="PTHR19376">
    <property type="entry name" value="DNA-DIRECTED RNA POLYMERASE"/>
    <property type="match status" value="1"/>
</dbReference>
<keyword evidence="6 9" id="KW-0479">Metal-binding</keyword>
<dbReference type="Gene3D" id="1.10.40.90">
    <property type="match status" value="1"/>
</dbReference>
<dbReference type="Gene3D" id="1.10.150.390">
    <property type="match status" value="1"/>
</dbReference>
<dbReference type="Gene3D" id="2.40.40.20">
    <property type="match status" value="1"/>
</dbReference>
<evidence type="ECO:0000256" key="3">
    <source>
        <dbReference type="ARBA" id="ARBA00022478"/>
    </source>
</evidence>
<name>A0ABP5FWH5_9MICC</name>
<dbReference type="Gene3D" id="1.10.274.100">
    <property type="entry name" value="RNA polymerase Rpb1, domain 3"/>
    <property type="match status" value="1"/>
</dbReference>
<feature type="domain" description="RNA polymerase N-terminal" evidence="12">
    <location>
        <begin position="310"/>
        <end position="589"/>
    </location>
</feature>
<keyword evidence="9" id="KW-0862">Zinc</keyword>
<evidence type="ECO:0000256" key="1">
    <source>
        <dbReference type="ARBA" id="ARBA00004026"/>
    </source>
</evidence>
<dbReference type="Pfam" id="PF04997">
    <property type="entry name" value="RNA_pol_Rpb1_1"/>
    <property type="match status" value="1"/>
</dbReference>
<dbReference type="InterPro" id="IPR006592">
    <property type="entry name" value="RNA_pol_N"/>
</dbReference>
<evidence type="ECO:0000256" key="9">
    <source>
        <dbReference type="HAMAP-Rule" id="MF_01322"/>
    </source>
</evidence>